<evidence type="ECO:0000313" key="1">
    <source>
        <dbReference type="EMBL" id="SAM83660.1"/>
    </source>
</evidence>
<dbReference type="EMBL" id="LT558127">
    <property type="protein sequence ID" value="SAM83660.1"/>
    <property type="molecule type" value="Genomic_DNA"/>
</dbReference>
<accession>A0A1K0HA99</accession>
<proteinExistence type="predicted"/>
<dbReference type="OrthoDB" id="3363652at2759"/>
<protein>
    <submittedName>
        <fullName evidence="1">Uncharacterized protein</fullName>
    </submittedName>
</protein>
<dbReference type="Proteomes" id="UP000179920">
    <property type="component" value="Chromosome XI"/>
</dbReference>
<sequence length="278" mass="31191">MLNGGAVINVMTQPITSILGPEPNPSLPEVVVQMGNGARVRSEGMVRVAMSIEDAEGQRTPAHDIEFETLPEGPTTPILLGKPWKTQMGVIQFYELDIVFTPDFSQPSYLHQWTKLVSIESCHPPPRTPNTPLNAICLLTAAQPYIGTVADLESQELPLADISTIDLKQADHSIEDDEIEDQVAQWTLSTDKYAQSPKKVWFEQPIEQDRLKTLQHLLPVEVNNSKYHVAHQQNHIKFNPYRVSGKPDDLSEEQAERVTQALEIQFGEQVMPEECQHL</sequence>
<organism evidence="1 2">
    <name type="scientific">Ustilago bromivora</name>
    <dbReference type="NCBI Taxonomy" id="307758"/>
    <lineage>
        <taxon>Eukaryota</taxon>
        <taxon>Fungi</taxon>
        <taxon>Dikarya</taxon>
        <taxon>Basidiomycota</taxon>
        <taxon>Ustilaginomycotina</taxon>
        <taxon>Ustilaginomycetes</taxon>
        <taxon>Ustilaginales</taxon>
        <taxon>Ustilaginaceae</taxon>
        <taxon>Ustilago</taxon>
    </lineage>
</organism>
<dbReference type="AlphaFoldDB" id="A0A1K0HA99"/>
<gene>
    <name evidence="1" type="ORF">UBRO_20097</name>
</gene>
<reference evidence="2" key="1">
    <citation type="submission" date="2016-04" db="EMBL/GenBank/DDBJ databases">
        <authorList>
            <person name="Guldener U."/>
            <person name="Guldener U."/>
        </authorList>
    </citation>
    <scope>NUCLEOTIDE SEQUENCE [LARGE SCALE GENOMIC DNA]</scope>
    <source>
        <strain evidence="2">UB2112</strain>
    </source>
</reference>
<evidence type="ECO:0000313" key="2">
    <source>
        <dbReference type="Proteomes" id="UP000179920"/>
    </source>
</evidence>
<name>A0A1K0HA99_9BASI</name>